<dbReference type="AlphaFoldDB" id="A0A915KWA6"/>
<keyword evidence="1" id="KW-1185">Reference proteome</keyword>
<accession>A0A915KWA6</accession>
<dbReference type="WBParaSite" id="nRc.2.0.1.t42434-RA">
    <property type="protein sequence ID" value="nRc.2.0.1.t42434-RA"/>
    <property type="gene ID" value="nRc.2.0.1.g42434"/>
</dbReference>
<organism evidence="1 2">
    <name type="scientific">Romanomermis culicivorax</name>
    <name type="common">Nematode worm</name>
    <dbReference type="NCBI Taxonomy" id="13658"/>
    <lineage>
        <taxon>Eukaryota</taxon>
        <taxon>Metazoa</taxon>
        <taxon>Ecdysozoa</taxon>
        <taxon>Nematoda</taxon>
        <taxon>Enoplea</taxon>
        <taxon>Dorylaimia</taxon>
        <taxon>Mermithida</taxon>
        <taxon>Mermithoidea</taxon>
        <taxon>Mermithidae</taxon>
        <taxon>Romanomermis</taxon>
    </lineage>
</organism>
<reference evidence="2" key="1">
    <citation type="submission" date="2022-11" db="UniProtKB">
        <authorList>
            <consortium name="WormBaseParasite"/>
        </authorList>
    </citation>
    <scope>IDENTIFICATION</scope>
</reference>
<protein>
    <submittedName>
        <fullName evidence="2">Uncharacterized protein</fullName>
    </submittedName>
</protein>
<name>A0A915KWA6_ROMCU</name>
<dbReference type="Proteomes" id="UP000887565">
    <property type="component" value="Unplaced"/>
</dbReference>
<evidence type="ECO:0000313" key="1">
    <source>
        <dbReference type="Proteomes" id="UP000887565"/>
    </source>
</evidence>
<proteinExistence type="predicted"/>
<evidence type="ECO:0000313" key="2">
    <source>
        <dbReference type="WBParaSite" id="nRc.2.0.1.t42434-RA"/>
    </source>
</evidence>
<sequence length="73" mass="8586">MQSTGLWCDAHKSRTHNTEDCVWLKLQNAQQMTLQEPNRATYSAHSQQTDFWINSNDIRGQRDWRPRCGDPPQ</sequence>